<evidence type="ECO:0000256" key="3">
    <source>
        <dbReference type="ARBA" id="ARBA00022485"/>
    </source>
</evidence>
<dbReference type="SUPFAM" id="SSF102114">
    <property type="entry name" value="Radical SAM enzymes"/>
    <property type="match status" value="1"/>
</dbReference>
<organism evidence="12 13">
    <name type="scientific">Clostridium magnum DSM 2767</name>
    <dbReference type="NCBI Taxonomy" id="1121326"/>
    <lineage>
        <taxon>Bacteria</taxon>
        <taxon>Bacillati</taxon>
        <taxon>Bacillota</taxon>
        <taxon>Clostridia</taxon>
        <taxon>Eubacteriales</taxon>
        <taxon>Clostridiaceae</taxon>
        <taxon>Clostridium</taxon>
    </lineage>
</organism>
<dbReference type="PANTHER" id="PTHR30352:SF4">
    <property type="entry name" value="PYRUVATE FORMATE-LYASE 2-ACTIVATING ENZYME"/>
    <property type="match status" value="1"/>
</dbReference>
<evidence type="ECO:0000256" key="9">
    <source>
        <dbReference type="ARBA" id="ARBA00047365"/>
    </source>
</evidence>
<dbReference type="PANTHER" id="PTHR30352">
    <property type="entry name" value="PYRUVATE FORMATE-LYASE-ACTIVATING ENZYME"/>
    <property type="match status" value="1"/>
</dbReference>
<feature type="domain" description="Radical SAM core" evidence="11">
    <location>
        <begin position="17"/>
        <end position="293"/>
    </location>
</feature>
<dbReference type="PATRIC" id="fig|1121326.3.peg.5797"/>
<dbReference type="PROSITE" id="PS51918">
    <property type="entry name" value="RADICAL_SAM"/>
    <property type="match status" value="1"/>
</dbReference>
<dbReference type="InterPro" id="IPR017900">
    <property type="entry name" value="4Fe4S_Fe_S_CS"/>
</dbReference>
<dbReference type="Proteomes" id="UP000076603">
    <property type="component" value="Unassembled WGS sequence"/>
</dbReference>
<comment type="catalytic activity">
    <reaction evidence="9">
        <text>glycyl-[protein] + reduced [flavodoxin] + S-adenosyl-L-methionine = glycin-2-yl radical-[protein] + semiquinone [flavodoxin] + 5'-deoxyadenosine + L-methionine + H(+)</text>
        <dbReference type="Rhea" id="RHEA:61976"/>
        <dbReference type="Rhea" id="RHEA-COMP:10622"/>
        <dbReference type="Rhea" id="RHEA-COMP:14480"/>
        <dbReference type="Rhea" id="RHEA-COMP:15993"/>
        <dbReference type="Rhea" id="RHEA-COMP:15994"/>
        <dbReference type="ChEBI" id="CHEBI:15378"/>
        <dbReference type="ChEBI" id="CHEBI:17319"/>
        <dbReference type="ChEBI" id="CHEBI:29947"/>
        <dbReference type="ChEBI" id="CHEBI:32722"/>
        <dbReference type="ChEBI" id="CHEBI:57618"/>
        <dbReference type="ChEBI" id="CHEBI:57844"/>
        <dbReference type="ChEBI" id="CHEBI:59789"/>
        <dbReference type="ChEBI" id="CHEBI:140311"/>
    </reaction>
</comment>
<evidence type="ECO:0000256" key="4">
    <source>
        <dbReference type="ARBA" id="ARBA00022691"/>
    </source>
</evidence>
<protein>
    <submittedName>
        <fullName evidence="12">4-hydroxyphenylacetate decarboxylase activating enzyme</fullName>
        <ecNumber evidence="12">1.97.1.-</ecNumber>
    </submittedName>
</protein>
<gene>
    <name evidence="12" type="primary">csdA</name>
    <name evidence="12" type="ORF">CLMAG_57390</name>
</gene>
<dbReference type="PIRSF" id="PIRSF000371">
    <property type="entry name" value="PFL_act_enz"/>
    <property type="match status" value="1"/>
</dbReference>
<dbReference type="InterPro" id="IPR007197">
    <property type="entry name" value="rSAM"/>
</dbReference>
<dbReference type="GO" id="GO:0046872">
    <property type="term" value="F:metal ion binding"/>
    <property type="evidence" value="ECO:0007669"/>
    <property type="project" value="UniProtKB-KW"/>
</dbReference>
<dbReference type="InterPro" id="IPR017896">
    <property type="entry name" value="4Fe4S_Fe-S-bd"/>
</dbReference>
<dbReference type="SFLD" id="SFLDG01118">
    <property type="entry name" value="activating_enzymes__group_2"/>
    <property type="match status" value="1"/>
</dbReference>
<comment type="cofactor">
    <cofactor evidence="1">
        <name>[4Fe-4S] cluster</name>
        <dbReference type="ChEBI" id="CHEBI:49883"/>
    </cofactor>
</comment>
<dbReference type="InterPro" id="IPR001989">
    <property type="entry name" value="Radical_activat_CS"/>
</dbReference>
<dbReference type="InterPro" id="IPR013785">
    <property type="entry name" value="Aldolase_TIM"/>
</dbReference>
<keyword evidence="13" id="KW-1185">Reference proteome</keyword>
<dbReference type="CDD" id="cd01335">
    <property type="entry name" value="Radical_SAM"/>
    <property type="match status" value="1"/>
</dbReference>
<dbReference type="STRING" id="1121326.CLMAG_57390"/>
<dbReference type="OrthoDB" id="9782387at2"/>
<dbReference type="PROSITE" id="PS00198">
    <property type="entry name" value="4FE4S_FER_1"/>
    <property type="match status" value="1"/>
</dbReference>
<accession>A0A162QVV3</accession>
<reference evidence="12 13" key="1">
    <citation type="submission" date="2016-04" db="EMBL/GenBank/DDBJ databases">
        <title>Genome sequence of Clostridium magnum DSM 2767.</title>
        <authorList>
            <person name="Poehlein A."/>
            <person name="Uhlig R."/>
            <person name="Fischer R."/>
            <person name="Bahl H."/>
            <person name="Daniel R."/>
        </authorList>
    </citation>
    <scope>NUCLEOTIDE SEQUENCE [LARGE SCALE GENOMIC DNA]</scope>
    <source>
        <strain evidence="12 13">DSM 2767</strain>
    </source>
</reference>
<keyword evidence="3" id="KW-0004">4Fe-4S</keyword>
<comment type="caution">
    <text evidence="12">The sequence shown here is derived from an EMBL/GenBank/DDBJ whole genome shotgun (WGS) entry which is preliminary data.</text>
</comment>
<dbReference type="GO" id="GO:0051539">
    <property type="term" value="F:4 iron, 4 sulfur cluster binding"/>
    <property type="evidence" value="ECO:0007669"/>
    <property type="project" value="UniProtKB-KW"/>
</dbReference>
<evidence type="ECO:0000259" key="10">
    <source>
        <dbReference type="PROSITE" id="PS51379"/>
    </source>
</evidence>
<dbReference type="Pfam" id="PF04055">
    <property type="entry name" value="Radical_SAM"/>
    <property type="match status" value="1"/>
</dbReference>
<dbReference type="RefSeq" id="WP_066630306.1">
    <property type="nucleotide sequence ID" value="NZ_FQXL01000020.1"/>
</dbReference>
<dbReference type="InterPro" id="IPR034457">
    <property type="entry name" value="Organic_radical-activating"/>
</dbReference>
<keyword evidence="8" id="KW-0411">Iron-sulfur</keyword>
<dbReference type="SUPFAM" id="SSF54862">
    <property type="entry name" value="4Fe-4S ferredoxins"/>
    <property type="match status" value="1"/>
</dbReference>
<dbReference type="NCBIfam" id="TIGR02494">
    <property type="entry name" value="PFLE_PFLC"/>
    <property type="match status" value="1"/>
</dbReference>
<dbReference type="SFLD" id="SFLDS00029">
    <property type="entry name" value="Radical_SAM"/>
    <property type="match status" value="1"/>
</dbReference>
<dbReference type="InterPro" id="IPR058240">
    <property type="entry name" value="rSAM_sf"/>
</dbReference>
<dbReference type="PROSITE" id="PS51379">
    <property type="entry name" value="4FE4S_FER_2"/>
    <property type="match status" value="2"/>
</dbReference>
<evidence type="ECO:0000256" key="1">
    <source>
        <dbReference type="ARBA" id="ARBA00001966"/>
    </source>
</evidence>
<dbReference type="EMBL" id="LWAE01000012">
    <property type="protein sequence ID" value="KZL89041.1"/>
    <property type="molecule type" value="Genomic_DNA"/>
</dbReference>
<evidence type="ECO:0000256" key="8">
    <source>
        <dbReference type="ARBA" id="ARBA00023014"/>
    </source>
</evidence>
<evidence type="ECO:0000256" key="5">
    <source>
        <dbReference type="ARBA" id="ARBA00022723"/>
    </source>
</evidence>
<dbReference type="PROSITE" id="PS01087">
    <property type="entry name" value="RADICAL_ACTIVATING"/>
    <property type="match status" value="1"/>
</dbReference>
<dbReference type="Gene3D" id="3.30.70.20">
    <property type="match status" value="1"/>
</dbReference>
<name>A0A162QVV3_9CLOT</name>
<sequence>MNNISGYFLEPQNFSVNDGQGIRTIIFFAGCPLECKWCSNPESCTSFNKIAYYEKTCIKCQRCVRVCPYEIGRSLNDVLQRKKCISCGLCAEACPTNSRKNLIYQYNSEQILNIIEKQRIFYRYSGGGVTFSGGEATLQEDMLRELVNKLYDKAIDLAIETSGYFEFEEVKDILEKLNLIFIDVKHMDDSKHRLYTGVSNEKILNNISRLKELKIPVVVRVPVIDGVNGDIENIRRTAEFVKANVDQPKIELLPFHSFGDSKYEALGLEKPSRQYKTPSKEYLRELSKIVEDEGVEVVSFK</sequence>
<dbReference type="Gene3D" id="3.20.20.70">
    <property type="entry name" value="Aldolase class I"/>
    <property type="match status" value="1"/>
</dbReference>
<evidence type="ECO:0000256" key="7">
    <source>
        <dbReference type="ARBA" id="ARBA00023004"/>
    </source>
</evidence>
<evidence type="ECO:0000256" key="2">
    <source>
        <dbReference type="ARBA" id="ARBA00009777"/>
    </source>
</evidence>
<keyword evidence="6 12" id="KW-0560">Oxidoreductase</keyword>
<dbReference type="Pfam" id="PF00037">
    <property type="entry name" value="Fer4"/>
    <property type="match status" value="1"/>
</dbReference>
<dbReference type="AlphaFoldDB" id="A0A162QVV3"/>
<feature type="domain" description="4Fe-4S ferredoxin-type" evidence="10">
    <location>
        <begin position="48"/>
        <end position="71"/>
    </location>
</feature>
<keyword evidence="7" id="KW-0408">Iron</keyword>
<dbReference type="InterPro" id="IPR040074">
    <property type="entry name" value="BssD/PflA/YjjW"/>
</dbReference>
<evidence type="ECO:0000313" key="12">
    <source>
        <dbReference type="EMBL" id="KZL89041.1"/>
    </source>
</evidence>
<evidence type="ECO:0000313" key="13">
    <source>
        <dbReference type="Proteomes" id="UP000076603"/>
    </source>
</evidence>
<proteinExistence type="inferred from homology"/>
<evidence type="ECO:0000259" key="11">
    <source>
        <dbReference type="PROSITE" id="PS51918"/>
    </source>
</evidence>
<dbReference type="GO" id="GO:0016491">
    <property type="term" value="F:oxidoreductase activity"/>
    <property type="evidence" value="ECO:0007669"/>
    <property type="project" value="UniProtKB-KW"/>
</dbReference>
<evidence type="ECO:0000256" key="6">
    <source>
        <dbReference type="ARBA" id="ARBA00023002"/>
    </source>
</evidence>
<keyword evidence="5" id="KW-0479">Metal-binding</keyword>
<feature type="domain" description="4Fe-4S ferredoxin-type" evidence="10">
    <location>
        <begin position="75"/>
        <end position="105"/>
    </location>
</feature>
<dbReference type="InterPro" id="IPR012839">
    <property type="entry name" value="Organic_radical_activase"/>
</dbReference>
<dbReference type="SFLD" id="SFLDG01066">
    <property type="entry name" value="organic_radical-activating_enz"/>
    <property type="match status" value="1"/>
</dbReference>
<comment type="similarity">
    <text evidence="2">Belongs to the organic radical-activating enzymes family.</text>
</comment>
<dbReference type="EC" id="1.97.1.-" evidence="12"/>
<keyword evidence="4" id="KW-0949">S-adenosyl-L-methionine</keyword>